<evidence type="ECO:0000313" key="1">
    <source>
        <dbReference type="EMBL" id="CAG7837421.1"/>
    </source>
</evidence>
<organism evidence="1 2">
    <name type="scientific">Allacma fusca</name>
    <dbReference type="NCBI Taxonomy" id="39272"/>
    <lineage>
        <taxon>Eukaryota</taxon>
        <taxon>Metazoa</taxon>
        <taxon>Ecdysozoa</taxon>
        <taxon>Arthropoda</taxon>
        <taxon>Hexapoda</taxon>
        <taxon>Collembola</taxon>
        <taxon>Symphypleona</taxon>
        <taxon>Sminthuridae</taxon>
        <taxon>Allacma</taxon>
    </lineage>
</organism>
<sequence>RGIEMVST</sequence>
<evidence type="ECO:0000313" key="2">
    <source>
        <dbReference type="Proteomes" id="UP000708208"/>
    </source>
</evidence>
<feature type="non-terminal residue" evidence="1">
    <location>
        <position position="1"/>
    </location>
</feature>
<proteinExistence type="predicted"/>
<protein>
    <submittedName>
        <fullName evidence="1">Uncharacterized protein</fullName>
    </submittedName>
</protein>
<comment type="caution">
    <text evidence="1">The sequence shown here is derived from an EMBL/GenBank/DDBJ whole genome shotgun (WGS) entry which is preliminary data.</text>
</comment>
<gene>
    <name evidence="1" type="ORF">AFUS01_LOCUS46538</name>
</gene>
<keyword evidence="2" id="KW-1185">Reference proteome</keyword>
<reference evidence="1" key="1">
    <citation type="submission" date="2021-06" db="EMBL/GenBank/DDBJ databases">
        <authorList>
            <person name="Hodson N. C."/>
            <person name="Mongue J. A."/>
            <person name="Jaron S. K."/>
        </authorList>
    </citation>
    <scope>NUCLEOTIDE SEQUENCE</scope>
</reference>
<accession>A0A8J2Q6V3</accession>
<name>A0A8J2Q6V3_9HEXA</name>
<dbReference type="EMBL" id="CAJVCH010571401">
    <property type="protein sequence ID" value="CAG7837421.1"/>
    <property type="molecule type" value="Genomic_DNA"/>
</dbReference>
<dbReference type="Proteomes" id="UP000708208">
    <property type="component" value="Unassembled WGS sequence"/>
</dbReference>